<evidence type="ECO:0000256" key="1">
    <source>
        <dbReference type="SAM" id="MobiDB-lite"/>
    </source>
</evidence>
<dbReference type="Pfam" id="PF25499">
    <property type="entry name" value="Beta-prop_pof12"/>
    <property type="match status" value="1"/>
</dbReference>
<accession>A0ABR1Z4J6</accession>
<dbReference type="SUPFAM" id="SSF81383">
    <property type="entry name" value="F-box domain"/>
    <property type="match status" value="1"/>
</dbReference>
<feature type="region of interest" description="Disordered" evidence="1">
    <location>
        <begin position="465"/>
        <end position="502"/>
    </location>
</feature>
<name>A0ABR1Z4J6_9PEZI</name>
<evidence type="ECO:0000313" key="4">
    <source>
        <dbReference type="Proteomes" id="UP001492380"/>
    </source>
</evidence>
<dbReference type="InterPro" id="IPR001810">
    <property type="entry name" value="F-box_dom"/>
</dbReference>
<dbReference type="InterPro" id="IPR036047">
    <property type="entry name" value="F-box-like_dom_sf"/>
</dbReference>
<dbReference type="EMBL" id="JBBWRZ010000001">
    <property type="protein sequence ID" value="KAK8247117.1"/>
    <property type="molecule type" value="Genomic_DNA"/>
</dbReference>
<reference evidence="3 4" key="1">
    <citation type="submission" date="2024-04" db="EMBL/GenBank/DDBJ databases">
        <title>Phyllosticta paracitricarpa is synonymous to the EU quarantine fungus P. citricarpa based on phylogenomic analyses.</title>
        <authorList>
            <consortium name="Lawrence Berkeley National Laboratory"/>
            <person name="Van Ingen-Buijs V.A."/>
            <person name="Van Westerhoven A.C."/>
            <person name="Haridas S."/>
            <person name="Skiadas P."/>
            <person name="Martin F."/>
            <person name="Groenewald J.Z."/>
            <person name="Crous P.W."/>
            <person name="Seidl M.F."/>
        </authorList>
    </citation>
    <scope>NUCLEOTIDE SEQUENCE [LARGE SCALE GENOMIC DNA]</scope>
    <source>
        <strain evidence="3 4">CBS 123374</strain>
    </source>
</reference>
<feature type="domain" description="F-box" evidence="2">
    <location>
        <begin position="26"/>
        <end position="72"/>
    </location>
</feature>
<dbReference type="InterPro" id="IPR015943">
    <property type="entry name" value="WD40/YVTN_repeat-like_dom_sf"/>
</dbReference>
<organism evidence="3 4">
    <name type="scientific">Phyllosticta capitalensis</name>
    <dbReference type="NCBI Taxonomy" id="121624"/>
    <lineage>
        <taxon>Eukaryota</taxon>
        <taxon>Fungi</taxon>
        <taxon>Dikarya</taxon>
        <taxon>Ascomycota</taxon>
        <taxon>Pezizomycotina</taxon>
        <taxon>Dothideomycetes</taxon>
        <taxon>Dothideomycetes incertae sedis</taxon>
        <taxon>Botryosphaeriales</taxon>
        <taxon>Phyllostictaceae</taxon>
        <taxon>Phyllosticta</taxon>
    </lineage>
</organism>
<evidence type="ECO:0000259" key="2">
    <source>
        <dbReference type="PROSITE" id="PS50181"/>
    </source>
</evidence>
<dbReference type="Pfam" id="PF12937">
    <property type="entry name" value="F-box-like"/>
    <property type="match status" value="1"/>
</dbReference>
<feature type="region of interest" description="Disordered" evidence="1">
    <location>
        <begin position="1"/>
        <end position="29"/>
    </location>
</feature>
<dbReference type="PROSITE" id="PS50181">
    <property type="entry name" value="FBOX"/>
    <property type="match status" value="1"/>
</dbReference>
<dbReference type="SUPFAM" id="SSF50978">
    <property type="entry name" value="WD40 repeat-like"/>
    <property type="match status" value="1"/>
</dbReference>
<evidence type="ECO:0000313" key="3">
    <source>
        <dbReference type="EMBL" id="KAK8247117.1"/>
    </source>
</evidence>
<dbReference type="Proteomes" id="UP001492380">
    <property type="component" value="Unassembled WGS sequence"/>
</dbReference>
<proteinExistence type="predicted"/>
<gene>
    <name evidence="3" type="ORF">HDK90DRAFT_31291</name>
</gene>
<protein>
    <submittedName>
        <fullName evidence="3">F-box domain-containing protein</fullName>
    </submittedName>
</protein>
<dbReference type="Gene3D" id="2.130.10.10">
    <property type="entry name" value="YVTN repeat-like/Quinoprotein amine dehydrogenase"/>
    <property type="match status" value="1"/>
</dbReference>
<sequence>MAKRAADALSDVGSPPKKRTRGSSNPDRLSQFSDETLLRILSYLPVPALNACQRISKRFHAIACDSQLWKAAYYNRFVRPRASRLPGIKDVNSAGHLYYSSKISKWLDEASLVEKGKDTNWKRQYKLRHNWARGACDVAEIPLLEAPSASPVLVHFNEGIIYTADLESGLRAWSVGKDRNLIASIALEPQGHELQPMPTSLTVDETEAAAKSRNIVIGFEDGGLSVFGLSKASGEFRMMYSHPASSNGVLTAVAYASPYLLTMSGTQLMSLYKFPKRHKKESGHEVLDPPRLLYSLRSHTVWPPLSLSIRPSSENLIASIAYALPTYVSGWTVGIQEMRITQEGKLIDSRLAFAEHQGFQSLSKRFLHSSSGESSRPTPASASAPSYSKPSSLSYTHPYLLSSHPDNTLTLYMVKSTKDSLSIGPGTRLWGHTSSVSGAHVAARGKAVSVSSRGDEIRVWELEGGLGSSSSRKRQPAGEMSIRIQPEQKSSASYESSSTNNDTPLVSTSLAMALRQADDCSRTGDWVGFDEENVIVLREWSRGNQALVVYDFT</sequence>
<dbReference type="InterPro" id="IPR036322">
    <property type="entry name" value="WD40_repeat_dom_sf"/>
</dbReference>
<feature type="compositionally biased region" description="Low complexity" evidence="1">
    <location>
        <begin position="374"/>
        <end position="389"/>
    </location>
</feature>
<keyword evidence="4" id="KW-1185">Reference proteome</keyword>
<dbReference type="Gene3D" id="1.20.1280.50">
    <property type="match status" value="1"/>
</dbReference>
<comment type="caution">
    <text evidence="3">The sequence shown here is derived from an EMBL/GenBank/DDBJ whole genome shotgun (WGS) entry which is preliminary data.</text>
</comment>
<feature type="region of interest" description="Disordered" evidence="1">
    <location>
        <begin position="368"/>
        <end position="389"/>
    </location>
</feature>